<protein>
    <submittedName>
        <fullName evidence="6">Transporter</fullName>
    </submittedName>
</protein>
<feature type="transmembrane region" description="Helical" evidence="5">
    <location>
        <begin position="230"/>
        <end position="251"/>
    </location>
</feature>
<evidence type="ECO:0000256" key="5">
    <source>
        <dbReference type="SAM" id="Phobius"/>
    </source>
</evidence>
<organism evidence="6 7">
    <name type="scientific">Nocardia ninae NBRC 108245</name>
    <dbReference type="NCBI Taxonomy" id="1210091"/>
    <lineage>
        <taxon>Bacteria</taxon>
        <taxon>Bacillati</taxon>
        <taxon>Actinomycetota</taxon>
        <taxon>Actinomycetes</taxon>
        <taxon>Mycobacteriales</taxon>
        <taxon>Nocardiaceae</taxon>
        <taxon>Nocardia</taxon>
    </lineage>
</organism>
<comment type="caution">
    <text evidence="6">The sequence shown here is derived from an EMBL/GenBank/DDBJ whole genome shotgun (WGS) entry which is preliminary data.</text>
</comment>
<dbReference type="PANTHER" id="PTHR10361">
    <property type="entry name" value="SODIUM-BILE ACID COTRANSPORTER"/>
    <property type="match status" value="1"/>
</dbReference>
<feature type="transmembrane region" description="Helical" evidence="5">
    <location>
        <begin position="263"/>
        <end position="283"/>
    </location>
</feature>
<comment type="subcellular location">
    <subcellularLocation>
        <location evidence="1">Membrane</location>
        <topology evidence="1">Multi-pass membrane protein</topology>
    </subcellularLocation>
</comment>
<feature type="transmembrane region" description="Helical" evidence="5">
    <location>
        <begin position="138"/>
        <end position="156"/>
    </location>
</feature>
<dbReference type="Gene3D" id="1.20.1530.20">
    <property type="match status" value="1"/>
</dbReference>
<dbReference type="OrthoDB" id="9806785at2"/>
<dbReference type="RefSeq" id="WP_147138927.1">
    <property type="nucleotide sequence ID" value="NZ_BJXA01000057.1"/>
</dbReference>
<feature type="transmembrane region" description="Helical" evidence="5">
    <location>
        <begin position="6"/>
        <end position="27"/>
    </location>
</feature>
<evidence type="ECO:0000313" key="6">
    <source>
        <dbReference type="EMBL" id="GEM41784.1"/>
    </source>
</evidence>
<sequence>MGSTIFAVFLPLALALVMFGLGLTLAVDDFARVLRYPKAAVIALLCQMVLLPAVCLGLIYLFRLEGALAVGMLLLAASPGGPSANLFSHIAGGNVALNITLTAINSVLAVFTMPLIVAFAFSRFMDGDGSFGLRPDKFAQVFAIVLVPVAIGMWVHRRFTAWAERMRGNVKILSIVVLALVVLAAVAKNFSTLTENIGKLASLSLLFAVISLAVGYFVPRLFGIDADQAIASAMEIGIHNGAIAIAIASSVLHNGAMAVPGAVYGVLMNIPAAIAAFLLARYVRHERSAPMSSATAT</sequence>
<evidence type="ECO:0000256" key="4">
    <source>
        <dbReference type="ARBA" id="ARBA00023136"/>
    </source>
</evidence>
<dbReference type="EMBL" id="BJXA01000057">
    <property type="protein sequence ID" value="GEM41784.1"/>
    <property type="molecule type" value="Genomic_DNA"/>
</dbReference>
<dbReference type="InterPro" id="IPR002657">
    <property type="entry name" value="BilAc:Na_symport/Acr3"/>
</dbReference>
<feature type="transmembrane region" description="Helical" evidence="5">
    <location>
        <begin position="39"/>
        <end position="62"/>
    </location>
</feature>
<keyword evidence="7" id="KW-1185">Reference proteome</keyword>
<keyword evidence="4 5" id="KW-0472">Membrane</keyword>
<dbReference type="InterPro" id="IPR004710">
    <property type="entry name" value="Bilac:Na_transpt"/>
</dbReference>
<feature type="transmembrane region" description="Helical" evidence="5">
    <location>
        <begin position="199"/>
        <end position="218"/>
    </location>
</feature>
<dbReference type="PANTHER" id="PTHR10361:SF24">
    <property type="entry name" value="P3 PROTEIN"/>
    <property type="match status" value="1"/>
</dbReference>
<feature type="transmembrane region" description="Helical" evidence="5">
    <location>
        <begin position="68"/>
        <end position="88"/>
    </location>
</feature>
<dbReference type="Pfam" id="PF01758">
    <property type="entry name" value="SBF"/>
    <property type="match status" value="1"/>
</dbReference>
<proteinExistence type="predicted"/>
<feature type="transmembrane region" description="Helical" evidence="5">
    <location>
        <begin position="95"/>
        <end position="118"/>
    </location>
</feature>
<keyword evidence="3 5" id="KW-1133">Transmembrane helix</keyword>
<dbReference type="GO" id="GO:0016020">
    <property type="term" value="C:membrane"/>
    <property type="evidence" value="ECO:0007669"/>
    <property type="project" value="UniProtKB-SubCell"/>
</dbReference>
<name>A0A511MMD2_9NOCA</name>
<evidence type="ECO:0000256" key="3">
    <source>
        <dbReference type="ARBA" id="ARBA00022989"/>
    </source>
</evidence>
<evidence type="ECO:0000313" key="7">
    <source>
        <dbReference type="Proteomes" id="UP000321424"/>
    </source>
</evidence>
<keyword evidence="2 5" id="KW-0812">Transmembrane</keyword>
<gene>
    <name evidence="6" type="ORF">NN4_63030</name>
</gene>
<dbReference type="Proteomes" id="UP000321424">
    <property type="component" value="Unassembled WGS sequence"/>
</dbReference>
<reference evidence="6 7" key="1">
    <citation type="submission" date="2019-07" db="EMBL/GenBank/DDBJ databases">
        <title>Whole genome shotgun sequence of Nocardia ninae NBRC 108245.</title>
        <authorList>
            <person name="Hosoyama A."/>
            <person name="Uohara A."/>
            <person name="Ohji S."/>
            <person name="Ichikawa N."/>
        </authorList>
    </citation>
    <scope>NUCLEOTIDE SEQUENCE [LARGE SCALE GENOMIC DNA]</scope>
    <source>
        <strain evidence="6 7">NBRC 108245</strain>
    </source>
</reference>
<accession>A0A511MMD2</accession>
<feature type="transmembrane region" description="Helical" evidence="5">
    <location>
        <begin position="168"/>
        <end position="187"/>
    </location>
</feature>
<dbReference type="AlphaFoldDB" id="A0A511MMD2"/>
<evidence type="ECO:0000256" key="1">
    <source>
        <dbReference type="ARBA" id="ARBA00004141"/>
    </source>
</evidence>
<evidence type="ECO:0000256" key="2">
    <source>
        <dbReference type="ARBA" id="ARBA00022692"/>
    </source>
</evidence>
<dbReference type="InterPro" id="IPR038770">
    <property type="entry name" value="Na+/solute_symporter_sf"/>
</dbReference>